<keyword evidence="4 11" id="KW-0808">Transferase</keyword>
<protein>
    <recommendedName>
        <fullName evidence="11">Stress response kinase A</fullName>
        <ecNumber evidence="11">2.7.11.1</ecNumber>
    </recommendedName>
    <alternativeName>
        <fullName evidence="11">Serine/threonine-protein kinase SrkA</fullName>
    </alternativeName>
</protein>
<evidence type="ECO:0000256" key="2">
    <source>
        <dbReference type="ARBA" id="ARBA00022527"/>
    </source>
</evidence>
<comment type="similarity">
    <text evidence="11">Belongs to the SrkA/RdoA protein kinase family.</text>
</comment>
<evidence type="ECO:0000256" key="6">
    <source>
        <dbReference type="ARBA" id="ARBA00022741"/>
    </source>
</evidence>
<comment type="subcellular location">
    <subcellularLocation>
        <location evidence="11">Cytoplasm</location>
    </subcellularLocation>
</comment>
<keyword evidence="2 11" id="KW-0723">Serine/threonine-protein kinase</keyword>
<evidence type="ECO:0000256" key="3">
    <source>
        <dbReference type="ARBA" id="ARBA00022553"/>
    </source>
</evidence>
<feature type="binding site" evidence="11">
    <location>
        <position position="225"/>
    </location>
    <ligand>
        <name>Mg(2+)</name>
        <dbReference type="ChEBI" id="CHEBI:18420"/>
    </ligand>
</feature>
<feature type="active site" evidence="11">
    <location>
        <position position="238"/>
    </location>
</feature>
<evidence type="ECO:0000256" key="7">
    <source>
        <dbReference type="ARBA" id="ARBA00022777"/>
    </source>
</evidence>
<dbReference type="EMBL" id="DSVL01000241">
    <property type="protein sequence ID" value="HFH29402.1"/>
    <property type="molecule type" value="Genomic_DNA"/>
</dbReference>
<dbReference type="PANTHER" id="PTHR39573">
    <property type="entry name" value="STRESS RESPONSE KINASE A"/>
    <property type="match status" value="1"/>
</dbReference>
<dbReference type="AlphaFoldDB" id="A0A7C3I6X9"/>
<evidence type="ECO:0000256" key="11">
    <source>
        <dbReference type="HAMAP-Rule" id="MF_01497"/>
    </source>
</evidence>
<dbReference type="Pfam" id="PF01636">
    <property type="entry name" value="APH"/>
    <property type="match status" value="1"/>
</dbReference>
<evidence type="ECO:0000259" key="12">
    <source>
        <dbReference type="Pfam" id="PF01636"/>
    </source>
</evidence>
<evidence type="ECO:0000256" key="10">
    <source>
        <dbReference type="ARBA" id="ARBA00023016"/>
    </source>
</evidence>
<dbReference type="GO" id="GO:0000287">
    <property type="term" value="F:magnesium ion binding"/>
    <property type="evidence" value="ECO:0007669"/>
    <property type="project" value="UniProtKB-UniRule"/>
</dbReference>
<evidence type="ECO:0000256" key="4">
    <source>
        <dbReference type="ARBA" id="ARBA00022679"/>
    </source>
</evidence>
<comment type="catalytic activity">
    <reaction evidence="11">
        <text>L-seryl-[protein] + ATP = O-phospho-L-seryl-[protein] + ADP + H(+)</text>
        <dbReference type="Rhea" id="RHEA:17989"/>
        <dbReference type="Rhea" id="RHEA-COMP:9863"/>
        <dbReference type="Rhea" id="RHEA-COMP:11604"/>
        <dbReference type="ChEBI" id="CHEBI:15378"/>
        <dbReference type="ChEBI" id="CHEBI:29999"/>
        <dbReference type="ChEBI" id="CHEBI:30616"/>
        <dbReference type="ChEBI" id="CHEBI:83421"/>
        <dbReference type="ChEBI" id="CHEBI:456216"/>
        <dbReference type="EC" id="2.7.11.1"/>
    </reaction>
</comment>
<dbReference type="Gene3D" id="1.20.1270.170">
    <property type="match status" value="1"/>
</dbReference>
<comment type="cofactor">
    <cofactor evidence="11">
        <name>Mg(2+)</name>
        <dbReference type="ChEBI" id="CHEBI:18420"/>
    </cofactor>
</comment>
<comment type="subunit">
    <text evidence="11">Monomer.</text>
</comment>
<evidence type="ECO:0000256" key="1">
    <source>
        <dbReference type="ARBA" id="ARBA00022490"/>
    </source>
</evidence>
<feature type="domain" description="Aminoglycoside phosphotransferase" evidence="12">
    <location>
        <begin position="43"/>
        <end position="274"/>
    </location>
</feature>
<evidence type="ECO:0000313" key="13">
    <source>
        <dbReference type="EMBL" id="HFH29402.1"/>
    </source>
</evidence>
<evidence type="ECO:0000256" key="8">
    <source>
        <dbReference type="ARBA" id="ARBA00022840"/>
    </source>
</evidence>
<keyword evidence="9 11" id="KW-0460">Magnesium</keyword>
<keyword evidence="8 11" id="KW-0067">ATP-binding</keyword>
<gene>
    <name evidence="11" type="primary">srkA</name>
    <name evidence="13" type="ORF">ENS59_07800</name>
</gene>
<keyword evidence="7 11" id="KW-0418">Kinase</keyword>
<keyword evidence="5 11" id="KW-0479">Metal-binding</keyword>
<dbReference type="InterPro" id="IPR032882">
    <property type="entry name" value="SrkA/RdoA"/>
</dbReference>
<sequence>MKNQRLLTMQAPFNCLTPDLITDSIEEAFGVSLESIIYPYPSYINRVYGLQDVHGREYVAKFYRPGRWSQEEILEEHQFLAELYKGECPVVLPIPDNEGATLQTLSLEACGTDKEDAVELSFYFALFPKQNGRAFDPESDEDWLRLGSLAGRIHVTGRKAHSAYRPHLNSALFKGYVQGLLQENLIPEDFISDFNTITGRALELFTLHSASLASIRLHGDFHRGNLISTDEQGLSIIDFDDMVMGPAVQDLWLLLPGHRRDSKRELALIIQGYTEFAEFHQKELELIEDLRFFRMIHYLHWQSQQRFDRAFYQHFPDWGSHAFWIKCIEDLQDQLLEMGG</sequence>
<dbReference type="EC" id="2.7.11.1" evidence="11"/>
<evidence type="ECO:0000256" key="9">
    <source>
        <dbReference type="ARBA" id="ARBA00022842"/>
    </source>
</evidence>
<reference evidence="13" key="1">
    <citation type="journal article" date="2020" name="mSystems">
        <title>Genome- and Community-Level Interaction Insights into Carbon Utilization and Element Cycling Functions of Hydrothermarchaeota in Hydrothermal Sediment.</title>
        <authorList>
            <person name="Zhou Z."/>
            <person name="Liu Y."/>
            <person name="Xu W."/>
            <person name="Pan J."/>
            <person name="Luo Z.H."/>
            <person name="Li M."/>
        </authorList>
    </citation>
    <scope>NUCLEOTIDE SEQUENCE [LARGE SCALE GENOMIC DNA]</scope>
    <source>
        <strain evidence="13">SpSt-503</strain>
    </source>
</reference>
<keyword evidence="3 11" id="KW-0597">Phosphoprotein</keyword>
<dbReference type="HAMAP" id="MF_01497">
    <property type="entry name" value="SrkA_kinase"/>
    <property type="match status" value="1"/>
</dbReference>
<dbReference type="PANTHER" id="PTHR39573:SF1">
    <property type="entry name" value="STRESS RESPONSE KINASE A"/>
    <property type="match status" value="1"/>
</dbReference>
<dbReference type="Gene3D" id="3.30.200.70">
    <property type="match status" value="1"/>
</dbReference>
<dbReference type="GO" id="GO:0004674">
    <property type="term" value="F:protein serine/threonine kinase activity"/>
    <property type="evidence" value="ECO:0007669"/>
    <property type="project" value="UniProtKB-UniRule"/>
</dbReference>
<dbReference type="GO" id="GO:0005737">
    <property type="term" value="C:cytoplasm"/>
    <property type="evidence" value="ECO:0007669"/>
    <property type="project" value="UniProtKB-SubCell"/>
</dbReference>
<dbReference type="InterPro" id="IPR002575">
    <property type="entry name" value="Aminoglycoside_PTrfase"/>
</dbReference>
<feature type="active site" description="Proton acceptor" evidence="11">
    <location>
        <position position="220"/>
    </location>
</feature>
<name>A0A7C3I6X9_9SPIR</name>
<dbReference type="Gene3D" id="1.10.510.10">
    <property type="entry name" value="Transferase(Phosphotransferase) domain 1"/>
    <property type="match status" value="1"/>
</dbReference>
<comment type="caution">
    <text evidence="13">The sequence shown here is derived from an EMBL/GenBank/DDBJ whole genome shotgun (WGS) entry which is preliminary data.</text>
</comment>
<feature type="binding site" evidence="11">
    <location>
        <position position="238"/>
    </location>
    <ligand>
        <name>Mg(2+)</name>
        <dbReference type="ChEBI" id="CHEBI:18420"/>
    </ligand>
</feature>
<feature type="site" description="ATP" evidence="11">
    <location>
        <position position="42"/>
    </location>
</feature>
<dbReference type="NCBIfam" id="NF008738">
    <property type="entry name" value="PRK11768.1"/>
    <property type="match status" value="1"/>
</dbReference>
<dbReference type="InterPro" id="IPR011009">
    <property type="entry name" value="Kinase-like_dom_sf"/>
</dbReference>
<keyword evidence="10 11" id="KW-0346">Stress response</keyword>
<proteinExistence type="inferred from homology"/>
<evidence type="ECO:0000256" key="5">
    <source>
        <dbReference type="ARBA" id="ARBA00022723"/>
    </source>
</evidence>
<keyword evidence="1 11" id="KW-0963">Cytoplasm</keyword>
<dbReference type="SUPFAM" id="SSF56112">
    <property type="entry name" value="Protein kinase-like (PK-like)"/>
    <property type="match status" value="1"/>
</dbReference>
<keyword evidence="6 11" id="KW-0547">Nucleotide-binding</keyword>
<accession>A0A7C3I6X9</accession>
<dbReference type="GO" id="GO:0005524">
    <property type="term" value="F:ATP binding"/>
    <property type="evidence" value="ECO:0007669"/>
    <property type="project" value="UniProtKB-UniRule"/>
</dbReference>
<comment type="function">
    <text evidence="11">A protein kinase that phosphorylates Ser and Thr residues. Probably acts to suppress the effects of stress linked to accumulation of reactive oxygen species. Probably involved in the extracytoplasmic stress response.</text>
</comment>
<comment type="catalytic activity">
    <reaction evidence="11">
        <text>L-threonyl-[protein] + ATP = O-phospho-L-threonyl-[protein] + ADP + H(+)</text>
        <dbReference type="Rhea" id="RHEA:46608"/>
        <dbReference type="Rhea" id="RHEA-COMP:11060"/>
        <dbReference type="Rhea" id="RHEA-COMP:11605"/>
        <dbReference type="ChEBI" id="CHEBI:15378"/>
        <dbReference type="ChEBI" id="CHEBI:30013"/>
        <dbReference type="ChEBI" id="CHEBI:30616"/>
        <dbReference type="ChEBI" id="CHEBI:61977"/>
        <dbReference type="ChEBI" id="CHEBI:456216"/>
        <dbReference type="EC" id="2.7.11.1"/>
    </reaction>
</comment>
<organism evidence="13">
    <name type="scientific">Gracilinema caldarium</name>
    <dbReference type="NCBI Taxonomy" id="215591"/>
    <lineage>
        <taxon>Bacteria</taxon>
        <taxon>Pseudomonadati</taxon>
        <taxon>Spirochaetota</taxon>
        <taxon>Spirochaetia</taxon>
        <taxon>Spirochaetales</taxon>
        <taxon>Breznakiellaceae</taxon>
        <taxon>Gracilinema</taxon>
    </lineage>
</organism>